<comment type="caution">
    <text evidence="1">The sequence shown here is derived from an EMBL/GenBank/DDBJ whole genome shotgun (WGS) entry which is preliminary data.</text>
</comment>
<accession>A0A6A3LRH6</accession>
<dbReference type="AlphaFoldDB" id="A0A6A3LRH6"/>
<dbReference type="EMBL" id="QXFT01000525">
    <property type="protein sequence ID" value="KAE9341586.1"/>
    <property type="molecule type" value="Genomic_DNA"/>
</dbReference>
<sequence>MSAAAALLGVVNVCSSSSLFSDSASRVFHGLRLARKNRHRNKKTFSSSGSGSSAFILAVQDSSPAGFEFGWGKRLTPKTQGASKA</sequence>
<protein>
    <submittedName>
        <fullName evidence="1">Uncharacterized protein</fullName>
    </submittedName>
</protein>
<evidence type="ECO:0000313" key="2">
    <source>
        <dbReference type="EMBL" id="KAE9341586.1"/>
    </source>
</evidence>
<evidence type="ECO:0000313" key="3">
    <source>
        <dbReference type="Proteomes" id="UP000429607"/>
    </source>
</evidence>
<evidence type="ECO:0000313" key="4">
    <source>
        <dbReference type="Proteomes" id="UP000434957"/>
    </source>
</evidence>
<dbReference type="Proteomes" id="UP000429607">
    <property type="component" value="Unassembled WGS sequence"/>
</dbReference>
<reference evidence="1 3" key="1">
    <citation type="submission" date="2018-09" db="EMBL/GenBank/DDBJ databases">
        <title>Genomic investigation of the strawberry pathogen Phytophthora fragariae indicates pathogenicity is determined by transcriptional variation in three key races.</title>
        <authorList>
            <person name="Adams T.M."/>
            <person name="Armitage A.D."/>
            <person name="Sobczyk M.K."/>
            <person name="Bates H.J."/>
            <person name="Dunwell J.M."/>
            <person name="Nellist C.F."/>
            <person name="Harrison R.J."/>
        </authorList>
    </citation>
    <scope>NUCLEOTIDE SEQUENCE [LARGE SCALE GENOMIC DNA]</scope>
    <source>
        <strain evidence="1 3">SCRP249</strain>
        <strain evidence="2 4">SCRP333</strain>
    </source>
</reference>
<organism evidence="1 3">
    <name type="scientific">Phytophthora rubi</name>
    <dbReference type="NCBI Taxonomy" id="129364"/>
    <lineage>
        <taxon>Eukaryota</taxon>
        <taxon>Sar</taxon>
        <taxon>Stramenopiles</taxon>
        <taxon>Oomycota</taxon>
        <taxon>Peronosporomycetes</taxon>
        <taxon>Peronosporales</taxon>
        <taxon>Peronosporaceae</taxon>
        <taxon>Phytophthora</taxon>
    </lineage>
</organism>
<evidence type="ECO:0000313" key="1">
    <source>
        <dbReference type="EMBL" id="KAE9022201.1"/>
    </source>
</evidence>
<gene>
    <name evidence="1" type="ORF">PR001_g13199</name>
    <name evidence="2" type="ORF">PR003_g9904</name>
</gene>
<proteinExistence type="predicted"/>
<dbReference type="Proteomes" id="UP000434957">
    <property type="component" value="Unassembled WGS sequence"/>
</dbReference>
<name>A0A6A3LRH6_9STRA</name>
<keyword evidence="4" id="KW-1185">Reference proteome</keyword>
<dbReference type="EMBL" id="QXFV01000890">
    <property type="protein sequence ID" value="KAE9022201.1"/>
    <property type="molecule type" value="Genomic_DNA"/>
</dbReference>